<dbReference type="Gene3D" id="3.40.1440.10">
    <property type="entry name" value="GIY-YIG endonuclease"/>
    <property type="match status" value="1"/>
</dbReference>
<dbReference type="InterPro" id="IPR000305">
    <property type="entry name" value="GIY-YIG_endonuc"/>
</dbReference>
<dbReference type="GO" id="GO:0009432">
    <property type="term" value="P:SOS response"/>
    <property type="evidence" value="ECO:0007669"/>
    <property type="project" value="UniProtKB-KW"/>
</dbReference>
<keyword evidence="2" id="KW-0228">DNA excision</keyword>
<keyword evidence="5" id="KW-0234">DNA repair</keyword>
<keyword evidence="1" id="KW-0227">DNA damage</keyword>
<protein>
    <recommendedName>
        <fullName evidence="7">Excinuclease cho</fullName>
    </recommendedName>
    <alternativeName>
        <fullName evidence="9">Endonuclease cho</fullName>
    </alternativeName>
    <alternativeName>
        <fullName evidence="8">UvrC homolog protein</fullName>
    </alternativeName>
</protein>
<evidence type="ECO:0000256" key="7">
    <source>
        <dbReference type="ARBA" id="ARBA00040756"/>
    </source>
</evidence>
<organism evidence="11 12">
    <name type="scientific">Lampropedia puyangensis</name>
    <dbReference type="NCBI Taxonomy" id="1330072"/>
    <lineage>
        <taxon>Bacteria</taxon>
        <taxon>Pseudomonadati</taxon>
        <taxon>Pseudomonadota</taxon>
        <taxon>Betaproteobacteria</taxon>
        <taxon>Burkholderiales</taxon>
        <taxon>Comamonadaceae</taxon>
        <taxon>Lampropedia</taxon>
    </lineage>
</organism>
<dbReference type="GO" id="GO:0009380">
    <property type="term" value="C:excinuclease repair complex"/>
    <property type="evidence" value="ECO:0007669"/>
    <property type="project" value="TreeGrafter"/>
</dbReference>
<keyword evidence="12" id="KW-1185">Reference proteome</keyword>
<dbReference type="CDD" id="cd10434">
    <property type="entry name" value="GIY-YIG_UvrC_Cho"/>
    <property type="match status" value="1"/>
</dbReference>
<accession>A0A4S8ENP9</accession>
<dbReference type="SUPFAM" id="SSF82771">
    <property type="entry name" value="GIY-YIG endonuclease"/>
    <property type="match status" value="1"/>
</dbReference>
<dbReference type="InterPro" id="IPR050066">
    <property type="entry name" value="UvrABC_protein_C"/>
</dbReference>
<dbReference type="GO" id="GO:0004519">
    <property type="term" value="F:endonuclease activity"/>
    <property type="evidence" value="ECO:0007669"/>
    <property type="project" value="UniProtKB-KW"/>
</dbReference>
<evidence type="ECO:0000256" key="3">
    <source>
        <dbReference type="ARBA" id="ARBA00022801"/>
    </source>
</evidence>
<dbReference type="PROSITE" id="PS50164">
    <property type="entry name" value="GIY_YIG"/>
    <property type="match status" value="1"/>
</dbReference>
<feature type="domain" description="GIY-YIG" evidence="10">
    <location>
        <begin position="21"/>
        <end position="97"/>
    </location>
</feature>
<evidence type="ECO:0000256" key="1">
    <source>
        <dbReference type="ARBA" id="ARBA00022763"/>
    </source>
</evidence>
<dbReference type="EMBL" id="STFG01000038">
    <property type="protein sequence ID" value="THT95966.1"/>
    <property type="molecule type" value="Genomic_DNA"/>
</dbReference>
<evidence type="ECO:0000256" key="9">
    <source>
        <dbReference type="ARBA" id="ARBA00042732"/>
    </source>
</evidence>
<dbReference type="AlphaFoldDB" id="A0A4S8ENP9"/>
<keyword evidence="11" id="KW-0255">Endonuclease</keyword>
<evidence type="ECO:0000256" key="5">
    <source>
        <dbReference type="ARBA" id="ARBA00023204"/>
    </source>
</evidence>
<dbReference type="SMART" id="SM00465">
    <property type="entry name" value="GIYc"/>
    <property type="match status" value="1"/>
</dbReference>
<proteinExistence type="predicted"/>
<evidence type="ECO:0000256" key="4">
    <source>
        <dbReference type="ARBA" id="ARBA00022881"/>
    </source>
</evidence>
<dbReference type="InterPro" id="IPR047296">
    <property type="entry name" value="GIY-YIG_UvrC_Cho"/>
</dbReference>
<gene>
    <name evidence="11" type="ORF">E9531_16935</name>
</gene>
<evidence type="ECO:0000256" key="2">
    <source>
        <dbReference type="ARBA" id="ARBA00022769"/>
    </source>
</evidence>
<dbReference type="GO" id="GO:0016787">
    <property type="term" value="F:hydrolase activity"/>
    <property type="evidence" value="ECO:0007669"/>
    <property type="project" value="UniProtKB-KW"/>
</dbReference>
<dbReference type="PANTHER" id="PTHR30562:SF10">
    <property type="entry name" value="EXCINUCLEASE CHO"/>
    <property type="match status" value="1"/>
</dbReference>
<evidence type="ECO:0000313" key="12">
    <source>
        <dbReference type="Proteomes" id="UP000308917"/>
    </source>
</evidence>
<keyword evidence="6" id="KW-0742">SOS response</keyword>
<dbReference type="InterPro" id="IPR035901">
    <property type="entry name" value="GIY-YIG_endonuc_sf"/>
</dbReference>
<dbReference type="PANTHER" id="PTHR30562">
    <property type="entry name" value="UVRC/OXIDOREDUCTASE"/>
    <property type="match status" value="1"/>
</dbReference>
<dbReference type="OrthoDB" id="9803913at2"/>
<sequence length="280" mass="31240">MAPWSMADSTHLKAQAQTLPQCPGVYLFWGGEGDKLPLYIGKSIHIRQRVLDHLRAPAEAAMLRQTQRIEARPTAGEIGALLLESTLIKHHQPLYNKRLRYSRQLCSWRLSQGQLQLVQAEAMGFTPCAELFGLYRSAHAAKEAMATLADTHMLCLTVLGVEKPMGSTTIGSKPCFRHMVKRCAGACCGKESLQAHAQRTAQALEDWRLHAWPYAGPVALVERWDALQQWHVLDNWCYLGSASGHAEATALLYPMPTYDVDSYKILVRPLMLGQLEVVPL</sequence>
<evidence type="ECO:0000256" key="8">
    <source>
        <dbReference type="ARBA" id="ARBA00042138"/>
    </source>
</evidence>
<reference evidence="11 12" key="1">
    <citation type="journal article" date="2015" name="Antonie Van Leeuwenhoek">
        <title>Lampropedia puyangensis sp. nov., isolated from symptomatic bark of Populus ? euramericana canker and emended description of Lampropedia hyalina (Ehrenberg 1832) Lee et al. 2004.</title>
        <authorList>
            <person name="Li Y."/>
            <person name="Wang T."/>
            <person name="Piao C.G."/>
            <person name="Wang L.F."/>
            <person name="Tian G.Z."/>
            <person name="Zhu T.H."/>
            <person name="Guo M.W."/>
        </authorList>
    </citation>
    <scope>NUCLEOTIDE SEQUENCE [LARGE SCALE GENOMIC DNA]</scope>
    <source>
        <strain evidence="11 12">2-bin</strain>
    </source>
</reference>
<dbReference type="GO" id="GO:0006289">
    <property type="term" value="P:nucleotide-excision repair"/>
    <property type="evidence" value="ECO:0007669"/>
    <property type="project" value="InterPro"/>
</dbReference>
<evidence type="ECO:0000256" key="6">
    <source>
        <dbReference type="ARBA" id="ARBA00023236"/>
    </source>
</evidence>
<name>A0A4S8ENP9_9BURK</name>
<evidence type="ECO:0000313" key="11">
    <source>
        <dbReference type="EMBL" id="THT95966.1"/>
    </source>
</evidence>
<keyword evidence="4" id="KW-0267">Excision nuclease</keyword>
<keyword evidence="3" id="KW-0378">Hydrolase</keyword>
<keyword evidence="11" id="KW-0540">Nuclease</keyword>
<dbReference type="Proteomes" id="UP000308917">
    <property type="component" value="Unassembled WGS sequence"/>
</dbReference>
<evidence type="ECO:0000259" key="10">
    <source>
        <dbReference type="PROSITE" id="PS50164"/>
    </source>
</evidence>
<comment type="caution">
    <text evidence="11">The sequence shown here is derived from an EMBL/GenBank/DDBJ whole genome shotgun (WGS) entry which is preliminary data.</text>
</comment>